<protein>
    <recommendedName>
        <fullName evidence="6 22">Penicillin-binding protein 1B</fullName>
        <shortName evidence="23">PBP-1b</shortName>
        <shortName evidence="23">PBP1b</shortName>
    </recommendedName>
    <alternativeName>
        <fullName evidence="19 23">Murein polymerase</fullName>
    </alternativeName>
</protein>
<comment type="caution">
    <text evidence="28">The sequence shown here is derived from an EMBL/GenBank/DDBJ whole genome shotgun (WGS) entry which is preliminary data.</text>
</comment>
<accession>A0A3N5XZC3</accession>
<dbReference type="AlphaFoldDB" id="A0A3N5XZC3"/>
<evidence type="ECO:0000256" key="4">
    <source>
        <dbReference type="ARBA" id="ARBA00007090"/>
    </source>
</evidence>
<evidence type="ECO:0000256" key="14">
    <source>
        <dbReference type="ARBA" id="ARBA00022984"/>
    </source>
</evidence>
<organism evidence="28 29">
    <name type="scientific">Alteromonas sediminis</name>
    <dbReference type="NCBI Taxonomy" id="2259342"/>
    <lineage>
        <taxon>Bacteria</taxon>
        <taxon>Pseudomonadati</taxon>
        <taxon>Pseudomonadota</taxon>
        <taxon>Gammaproteobacteria</taxon>
        <taxon>Alteromonadales</taxon>
        <taxon>Alteromonadaceae</taxon>
        <taxon>Alteromonas/Salinimonas group</taxon>
        <taxon>Alteromonas</taxon>
    </lineage>
</organism>
<keyword evidence="10 23" id="KW-0328">Glycosyltransferase</keyword>
<dbReference type="GO" id="GO:0008658">
    <property type="term" value="F:penicillin binding"/>
    <property type="evidence" value="ECO:0007669"/>
    <property type="project" value="UniProtKB-UniRule"/>
</dbReference>
<keyword evidence="15" id="KW-0472">Membrane</keyword>
<dbReference type="InterPro" id="IPR012338">
    <property type="entry name" value="Beta-lactam/transpept-like"/>
</dbReference>
<dbReference type="InterPro" id="IPR011813">
    <property type="entry name" value="PBP_1b"/>
</dbReference>
<dbReference type="PANTHER" id="PTHR32282:SF11">
    <property type="entry name" value="PENICILLIN-BINDING PROTEIN 1B"/>
    <property type="match status" value="1"/>
</dbReference>
<evidence type="ECO:0000256" key="19">
    <source>
        <dbReference type="ARBA" id="ARBA00032454"/>
    </source>
</evidence>
<dbReference type="Gene3D" id="1.10.3810.10">
    <property type="entry name" value="Biosynthetic peptidoglycan transglycosylase-like"/>
    <property type="match status" value="1"/>
</dbReference>
<dbReference type="GO" id="GO:0071555">
    <property type="term" value="P:cell wall organization"/>
    <property type="evidence" value="ECO:0007669"/>
    <property type="project" value="UniProtKB-UniRule"/>
</dbReference>
<keyword evidence="29" id="KW-1185">Reference proteome</keyword>
<evidence type="ECO:0000256" key="9">
    <source>
        <dbReference type="ARBA" id="ARBA00022670"/>
    </source>
</evidence>
<feature type="active site" description="Acyl-ester intermediate; for transpeptidase activity" evidence="24">
    <location>
        <position position="452"/>
    </location>
</feature>
<evidence type="ECO:0000256" key="11">
    <source>
        <dbReference type="ARBA" id="ARBA00022679"/>
    </source>
</evidence>
<evidence type="ECO:0000259" key="25">
    <source>
        <dbReference type="Pfam" id="PF00905"/>
    </source>
</evidence>
<evidence type="ECO:0000256" key="23">
    <source>
        <dbReference type="PIRNR" id="PIRNR002799"/>
    </source>
</evidence>
<evidence type="ECO:0000256" key="2">
    <source>
        <dbReference type="ARBA" id="ARBA00004236"/>
    </source>
</evidence>
<evidence type="ECO:0000256" key="10">
    <source>
        <dbReference type="ARBA" id="ARBA00022676"/>
    </source>
</evidence>
<proteinExistence type="inferred from homology"/>
<comment type="similarity">
    <text evidence="5 23">In the N-terminal section; belongs to the glycosyltransferase 51 family.</text>
</comment>
<evidence type="ECO:0000256" key="15">
    <source>
        <dbReference type="ARBA" id="ARBA00023136"/>
    </source>
</evidence>
<keyword evidence="16" id="KW-0046">Antibiotic resistance</keyword>
<feature type="active site" description="Proton donor; for transglycosylase activity" evidence="24">
    <location>
        <position position="175"/>
    </location>
</feature>
<evidence type="ECO:0000256" key="1">
    <source>
        <dbReference type="ARBA" id="ARBA00002624"/>
    </source>
</evidence>
<dbReference type="GO" id="GO:0009274">
    <property type="term" value="C:peptidoglycan-based cell wall"/>
    <property type="evidence" value="ECO:0007669"/>
    <property type="project" value="UniProtKB-UniRule"/>
</dbReference>
<feature type="domain" description="Bifunctional transglycosylase second" evidence="27">
    <location>
        <begin position="55"/>
        <end position="137"/>
    </location>
</feature>
<evidence type="ECO:0000256" key="22">
    <source>
        <dbReference type="NCBIfam" id="TIGR02071"/>
    </source>
</evidence>
<evidence type="ECO:0000313" key="29">
    <source>
        <dbReference type="Proteomes" id="UP000275281"/>
    </source>
</evidence>
<evidence type="ECO:0000256" key="13">
    <source>
        <dbReference type="ARBA" id="ARBA00022960"/>
    </source>
</evidence>
<dbReference type="InterPro" id="IPR050396">
    <property type="entry name" value="Glycosyltr_51/Transpeptidase"/>
</dbReference>
<comment type="function">
    <text evidence="1 23">Cell wall formation. Synthesis of cross-linked peptidoglycan from the lipid intermediates. The enzyme has a penicillin-insensitive transglycosylase N-terminal domain (formation of linear glycan strands) and a penicillin-sensitive transpeptidase C-terminal domain (cross-linking of the peptide subunits).</text>
</comment>
<evidence type="ECO:0000256" key="21">
    <source>
        <dbReference type="ARBA" id="ARBA00049902"/>
    </source>
</evidence>
<dbReference type="UniPathway" id="UPA00219"/>
<dbReference type="InterPro" id="IPR036950">
    <property type="entry name" value="PBP_transglycosylase"/>
</dbReference>
<keyword evidence="13 23" id="KW-0133">Cell shape</keyword>
<dbReference type="GO" id="GO:0030288">
    <property type="term" value="C:outer membrane-bounded periplasmic space"/>
    <property type="evidence" value="ECO:0007669"/>
    <property type="project" value="TreeGrafter"/>
</dbReference>
<dbReference type="OrthoDB" id="9766909at2"/>
<dbReference type="GO" id="GO:0009252">
    <property type="term" value="P:peptidoglycan biosynthetic process"/>
    <property type="evidence" value="ECO:0007669"/>
    <property type="project" value="UniProtKB-UniRule"/>
</dbReference>
<dbReference type="Pfam" id="PF14814">
    <property type="entry name" value="UB2H"/>
    <property type="match status" value="1"/>
</dbReference>
<evidence type="ECO:0000256" key="3">
    <source>
        <dbReference type="ARBA" id="ARBA00004752"/>
    </source>
</evidence>
<keyword evidence="8" id="KW-0121">Carboxypeptidase</keyword>
<dbReference type="GO" id="GO:0009002">
    <property type="term" value="F:serine-type D-Ala-D-Ala carboxypeptidase activity"/>
    <property type="evidence" value="ECO:0007669"/>
    <property type="project" value="UniProtKB-EC"/>
</dbReference>
<keyword evidence="7" id="KW-1003">Cell membrane</keyword>
<keyword evidence="18 23" id="KW-0961">Cell wall biogenesis/degradation</keyword>
<evidence type="ECO:0000256" key="12">
    <source>
        <dbReference type="ARBA" id="ARBA00022801"/>
    </source>
</evidence>
<feature type="domain" description="Penicillin-binding protein transpeptidase" evidence="25">
    <location>
        <begin position="415"/>
        <end position="660"/>
    </location>
</feature>
<comment type="pathway">
    <text evidence="3 23">Cell wall biogenesis; peptidoglycan biosynthesis.</text>
</comment>
<dbReference type="NCBIfam" id="TIGR02071">
    <property type="entry name" value="PBP_1b"/>
    <property type="match status" value="1"/>
</dbReference>
<dbReference type="PIRSF" id="PIRSF002799">
    <property type="entry name" value="PBP_1b"/>
    <property type="match status" value="1"/>
</dbReference>
<dbReference type="Gene3D" id="1.20.5.100">
    <property type="entry name" value="Cytochrome c1, transmembrane anchor, C-terminal"/>
    <property type="match status" value="1"/>
</dbReference>
<dbReference type="GO" id="GO:0008955">
    <property type="term" value="F:peptidoglycan glycosyltransferase activity"/>
    <property type="evidence" value="ECO:0007669"/>
    <property type="project" value="UniProtKB-UniRule"/>
</dbReference>
<keyword evidence="14 23" id="KW-0573">Peptidoglycan synthesis</keyword>
<reference evidence="28 29" key="1">
    <citation type="submission" date="2018-11" db="EMBL/GenBank/DDBJ databases">
        <authorList>
            <person name="Ye M.-Q."/>
            <person name="Du Z.-J."/>
        </authorList>
    </citation>
    <scope>NUCLEOTIDE SEQUENCE [LARGE SCALE GENOMIC DNA]</scope>
    <source>
        <strain evidence="28 29">U0105</strain>
    </source>
</reference>
<dbReference type="EMBL" id="RPOK01000003">
    <property type="protein sequence ID" value="RPJ66402.1"/>
    <property type="molecule type" value="Genomic_DNA"/>
</dbReference>
<evidence type="ECO:0000256" key="20">
    <source>
        <dbReference type="ARBA" id="ARBA00034000"/>
    </source>
</evidence>
<comment type="catalytic activity">
    <reaction evidence="20">
        <text>Preferential cleavage: (Ac)2-L-Lys-D-Ala-|-D-Ala. Also transpeptidation of peptidyl-alanyl moieties that are N-acyl substituents of D-alanine.</text>
        <dbReference type="EC" id="3.4.16.4"/>
    </reaction>
</comment>
<evidence type="ECO:0000256" key="8">
    <source>
        <dbReference type="ARBA" id="ARBA00022645"/>
    </source>
</evidence>
<dbReference type="Gene3D" id="3.40.710.10">
    <property type="entry name" value="DD-peptidase/beta-lactamase superfamily"/>
    <property type="match status" value="1"/>
</dbReference>
<evidence type="ECO:0000259" key="27">
    <source>
        <dbReference type="Pfam" id="PF14814"/>
    </source>
</evidence>
<dbReference type="GO" id="GO:0006508">
    <property type="term" value="P:proteolysis"/>
    <property type="evidence" value="ECO:0007669"/>
    <property type="project" value="UniProtKB-KW"/>
</dbReference>
<dbReference type="InterPro" id="IPR001460">
    <property type="entry name" value="PCN-bd_Tpept"/>
</dbReference>
<evidence type="ECO:0000313" key="28">
    <source>
        <dbReference type="EMBL" id="RPJ66402.1"/>
    </source>
</evidence>
<evidence type="ECO:0000256" key="24">
    <source>
        <dbReference type="PIRSR" id="PIRSR002799-1"/>
    </source>
</evidence>
<dbReference type="GO" id="GO:0005886">
    <property type="term" value="C:plasma membrane"/>
    <property type="evidence" value="ECO:0007669"/>
    <property type="project" value="UniProtKB-SubCell"/>
</dbReference>
<evidence type="ECO:0000256" key="18">
    <source>
        <dbReference type="ARBA" id="ARBA00023316"/>
    </source>
</evidence>
<dbReference type="SUPFAM" id="SSF53955">
    <property type="entry name" value="Lysozyme-like"/>
    <property type="match status" value="1"/>
</dbReference>
<keyword evidence="9" id="KW-0645">Protease</keyword>
<dbReference type="InterPro" id="IPR023346">
    <property type="entry name" value="Lysozyme-like_dom_sf"/>
</dbReference>
<evidence type="ECO:0000256" key="5">
    <source>
        <dbReference type="ARBA" id="ARBA00007739"/>
    </source>
</evidence>
<keyword evidence="12" id="KW-0378">Hydrolase</keyword>
<keyword evidence="11 23" id="KW-0808">Transferase</keyword>
<dbReference type="InterPro" id="IPR028166">
    <property type="entry name" value="UB2H"/>
</dbReference>
<comment type="similarity">
    <text evidence="4 23">In the C-terminal section; belongs to the transpeptidase family.</text>
</comment>
<feature type="domain" description="Glycosyl transferase family 51" evidence="26">
    <location>
        <begin position="151"/>
        <end position="320"/>
    </location>
</feature>
<dbReference type="InterPro" id="IPR001264">
    <property type="entry name" value="Glyco_trans_51"/>
</dbReference>
<comment type="subcellular location">
    <subcellularLocation>
        <location evidence="2">Cell membrane</location>
    </subcellularLocation>
</comment>
<dbReference type="SUPFAM" id="SSF56601">
    <property type="entry name" value="beta-lactamase/transpeptidase-like"/>
    <property type="match status" value="1"/>
</dbReference>
<dbReference type="PANTHER" id="PTHR32282">
    <property type="entry name" value="BINDING PROTEIN TRANSPEPTIDASE, PUTATIVE-RELATED"/>
    <property type="match status" value="1"/>
</dbReference>
<keyword evidence="17" id="KW-0511">Multifunctional enzyme</keyword>
<dbReference type="GO" id="GO:0008360">
    <property type="term" value="P:regulation of cell shape"/>
    <property type="evidence" value="ECO:0007669"/>
    <property type="project" value="UniProtKB-UniRule"/>
</dbReference>
<dbReference type="GO" id="GO:0046677">
    <property type="term" value="P:response to antibiotic"/>
    <property type="evidence" value="ECO:0007669"/>
    <property type="project" value="UniProtKB-UniRule"/>
</dbReference>
<dbReference type="Gene3D" id="3.30.2060.10">
    <property type="entry name" value="Penicillin-binding protein 1b domain"/>
    <property type="match status" value="1"/>
</dbReference>
<evidence type="ECO:0000256" key="7">
    <source>
        <dbReference type="ARBA" id="ARBA00022475"/>
    </source>
</evidence>
<evidence type="ECO:0000256" key="17">
    <source>
        <dbReference type="ARBA" id="ARBA00023268"/>
    </source>
</evidence>
<dbReference type="RefSeq" id="WP_124027760.1">
    <property type="nucleotide sequence ID" value="NZ_JBHRSN010000006.1"/>
</dbReference>
<evidence type="ECO:0000259" key="26">
    <source>
        <dbReference type="Pfam" id="PF00912"/>
    </source>
</evidence>
<dbReference type="Pfam" id="PF00912">
    <property type="entry name" value="Transgly"/>
    <property type="match status" value="1"/>
</dbReference>
<dbReference type="Pfam" id="PF00905">
    <property type="entry name" value="Transpeptidase"/>
    <property type="match status" value="1"/>
</dbReference>
<name>A0A3N5XZC3_9ALTE</name>
<sequence length="762" mass="85541">MNKKPWKRRLLLQLTLVCTVVLLAYMLYLDAQIKQRFSGSIWQVPAQVYARSLVLEVDREITKKEVTDELKLLGYRRTSDLEKSGSYYFTQNSLVLFKRAFHFPTGYEPARRVKIAWNGNRIVDIADLSNQQTLRTISLEPWLVSRLVSTNRQDRMLLDKQQIPDILIDALTLTEDRDFYSHHGVAPLAIVRALAANVAAGKTVQGGSTLTQQLVKNVFLTRERSLSRKAKEALMALVIDARYSKERIMCAYLNEVYLGQNGDMAIHGFGLAAHYYFDRPLNELDVPELALLVGMVKGPSYYNPLRHPERTIERRNLVLRILLEHNKITADDYRAMVEAPPKLNTSGNLASGQHPAFMDKVRRELADILAEPSLRESGVKVFTTLDVNAQRRAEQALTRTLDRQQKDRQVPLNAAMMVTDIQSGGIRAIVGSRRTDFRGFNRALDAYRPVGSLVKPVVYLSALENPVEYNLASPLVDMPLSLPDKDGLQWQPQNADKTFREQVPMITALVDSLNVPTVRLGMEIGLDVITDNLKRMGVTSPIPQVPSITLGALSLNLLQVSQVYQSLANSGLYTPLHAVEAIVSPSNRLLWLRDNYTEQVANEDAAYLVNYALHQVTQTGTAKAVGRQFGNVFMAGKTGTTNDYRDSWFAGFDRSTLTTVWVGNDDNEPVNLSGTSGAMPVFQAYQALQEPKSLSRRFPDTLSIAHFDKTTGRPIVPGCQNILSVPAIIDVLPPPVKDCLGRPVERKKRQSEKSWWERLLGM</sequence>
<evidence type="ECO:0000256" key="6">
    <source>
        <dbReference type="ARBA" id="ARBA00018637"/>
    </source>
</evidence>
<gene>
    <name evidence="28" type="primary">mrcB</name>
    <name evidence="28" type="ORF">DRW07_09920</name>
</gene>
<dbReference type="Proteomes" id="UP000275281">
    <property type="component" value="Unassembled WGS sequence"/>
</dbReference>
<comment type="catalytic activity">
    <reaction evidence="21">
        <text>[GlcNAc-(1-&gt;4)-Mur2Ac(oyl-L-Ala-gamma-D-Glu-L-Lys-D-Ala-D-Ala)](n)-di-trans,octa-cis-undecaprenyl diphosphate + beta-D-GlcNAc-(1-&gt;4)-Mur2Ac(oyl-L-Ala-gamma-D-Glu-L-Lys-D-Ala-D-Ala)-di-trans,octa-cis-undecaprenyl diphosphate = [GlcNAc-(1-&gt;4)-Mur2Ac(oyl-L-Ala-gamma-D-Glu-L-Lys-D-Ala-D-Ala)](n+1)-di-trans,octa-cis-undecaprenyl diphosphate + di-trans,octa-cis-undecaprenyl diphosphate + H(+)</text>
        <dbReference type="Rhea" id="RHEA:23708"/>
        <dbReference type="Rhea" id="RHEA-COMP:9602"/>
        <dbReference type="Rhea" id="RHEA-COMP:9603"/>
        <dbReference type="ChEBI" id="CHEBI:15378"/>
        <dbReference type="ChEBI" id="CHEBI:58405"/>
        <dbReference type="ChEBI" id="CHEBI:60033"/>
        <dbReference type="ChEBI" id="CHEBI:78435"/>
        <dbReference type="EC" id="2.4.99.28"/>
    </reaction>
</comment>
<evidence type="ECO:0000256" key="16">
    <source>
        <dbReference type="ARBA" id="ARBA00023251"/>
    </source>
</evidence>